<name>A0A8S3BRK3_9BILA</name>
<feature type="non-terminal residue" evidence="3">
    <location>
        <position position="1"/>
    </location>
</feature>
<comment type="caution">
    <text evidence="3">The sequence shown here is derived from an EMBL/GenBank/DDBJ whole genome shotgun (WGS) entry which is preliminary data.</text>
</comment>
<dbReference type="Proteomes" id="UP000681720">
    <property type="component" value="Unassembled WGS sequence"/>
</dbReference>
<sequence>SVGCEPFVPLFGQLPEIRRCRKTSSPMDFHQDRIQKHSNTYGFGFGPVTRLMINELALLADILD</sequence>
<accession>A0A8S3BRK3</accession>
<dbReference type="EMBL" id="CAJOBH010146712">
    <property type="protein sequence ID" value="CAF4829757.1"/>
    <property type="molecule type" value="Genomic_DNA"/>
</dbReference>
<evidence type="ECO:0000313" key="5">
    <source>
        <dbReference type="Proteomes" id="UP000681967"/>
    </source>
</evidence>
<organism evidence="3 5">
    <name type="scientific">Rotaria magnacalcarata</name>
    <dbReference type="NCBI Taxonomy" id="392030"/>
    <lineage>
        <taxon>Eukaryota</taxon>
        <taxon>Metazoa</taxon>
        <taxon>Spiralia</taxon>
        <taxon>Gnathifera</taxon>
        <taxon>Rotifera</taxon>
        <taxon>Eurotatoria</taxon>
        <taxon>Bdelloidea</taxon>
        <taxon>Philodinida</taxon>
        <taxon>Philodinidae</taxon>
        <taxon>Rotaria</taxon>
    </lineage>
</organism>
<evidence type="ECO:0000313" key="1">
    <source>
        <dbReference type="EMBL" id="CAF4579238.1"/>
    </source>
</evidence>
<dbReference type="AlphaFoldDB" id="A0A8S3BRK3"/>
<evidence type="ECO:0000313" key="2">
    <source>
        <dbReference type="EMBL" id="CAF4795359.1"/>
    </source>
</evidence>
<evidence type="ECO:0000313" key="3">
    <source>
        <dbReference type="EMBL" id="CAF4829757.1"/>
    </source>
</evidence>
<protein>
    <submittedName>
        <fullName evidence="3">Uncharacterized protein</fullName>
    </submittedName>
</protein>
<evidence type="ECO:0000313" key="4">
    <source>
        <dbReference type="EMBL" id="CAF5006555.1"/>
    </source>
</evidence>
<reference evidence="3" key="1">
    <citation type="submission" date="2021-02" db="EMBL/GenBank/DDBJ databases">
        <authorList>
            <person name="Nowell W R."/>
        </authorList>
    </citation>
    <scope>NUCLEOTIDE SEQUENCE</scope>
</reference>
<proteinExistence type="predicted"/>
<dbReference type="EMBL" id="CAJOBH010138926">
    <property type="protein sequence ID" value="CAF4795359.1"/>
    <property type="molecule type" value="Genomic_DNA"/>
</dbReference>
<dbReference type="Proteomes" id="UP000681967">
    <property type="component" value="Unassembled WGS sequence"/>
</dbReference>
<gene>
    <name evidence="2" type="ORF">BYL167_LOCUS47904</name>
    <name evidence="3" type="ORF">BYL167_LOCUS49364</name>
    <name evidence="1" type="ORF">GIL414_LOCUS38008</name>
    <name evidence="4" type="ORF">GIL414_LOCUS57580</name>
</gene>
<dbReference type="EMBL" id="CAJOBJ010099200">
    <property type="protein sequence ID" value="CAF4579238.1"/>
    <property type="molecule type" value="Genomic_DNA"/>
</dbReference>
<dbReference type="EMBL" id="CAJOBJ010209390">
    <property type="protein sequence ID" value="CAF5006555.1"/>
    <property type="molecule type" value="Genomic_DNA"/>
</dbReference>